<keyword evidence="1 3" id="KW-0489">Methyltransferase</keyword>
<protein>
    <submittedName>
        <fullName evidence="3">N6-adenine-specific methylase</fullName>
    </submittedName>
</protein>
<organism evidence="3 4">
    <name type="scientific">Alteracholeplasma palmae (strain ATCC 49389 / J233)</name>
    <name type="common">Acholeplasma palmae</name>
    <dbReference type="NCBI Taxonomy" id="1318466"/>
    <lineage>
        <taxon>Bacteria</taxon>
        <taxon>Bacillati</taxon>
        <taxon>Mycoplasmatota</taxon>
        <taxon>Mollicutes</taxon>
        <taxon>Acholeplasmatales</taxon>
        <taxon>Acholeplasmataceae</taxon>
        <taxon>Acholeplasma</taxon>
    </lineage>
</organism>
<dbReference type="STRING" id="1318466.BN85408880"/>
<dbReference type="GO" id="GO:0008168">
    <property type="term" value="F:methyltransferase activity"/>
    <property type="evidence" value="ECO:0007669"/>
    <property type="project" value="UniProtKB-KW"/>
</dbReference>
<dbReference type="InterPro" id="IPR002052">
    <property type="entry name" value="DNA_methylase_N6_adenine_CS"/>
</dbReference>
<dbReference type="RefSeq" id="WP_026659891.1">
    <property type="nucleotide sequence ID" value="NC_022538.1"/>
</dbReference>
<dbReference type="PANTHER" id="PTHR43542">
    <property type="entry name" value="METHYLTRANSFERASE"/>
    <property type="match status" value="1"/>
</dbReference>
<dbReference type="SUPFAM" id="SSF53335">
    <property type="entry name" value="S-adenosyl-L-methionine-dependent methyltransferases"/>
    <property type="match status" value="1"/>
</dbReference>
<dbReference type="PANTHER" id="PTHR43542:SF1">
    <property type="entry name" value="METHYLTRANSFERASE"/>
    <property type="match status" value="1"/>
</dbReference>
<sequence length="182" mass="20658">MRIIAGEFRGRTISMVPSDDTKETSDKVRGAVFNSLSNFVHDSIVLDLFSGSGAYGLEAISRGARKAYMVDSNKVAVKVINENKKALKIEEKATILNLDYLVALEKFKQENIIFDIVILDPPYAKGLYESAIEQLETLVHEDTIIVCEMHKDNHLADEILSFKAYKEKVYGIKKIKYYERVF</sequence>
<dbReference type="GO" id="GO:0003676">
    <property type="term" value="F:nucleic acid binding"/>
    <property type="evidence" value="ECO:0007669"/>
    <property type="project" value="InterPro"/>
</dbReference>
<evidence type="ECO:0000313" key="4">
    <source>
        <dbReference type="Proteomes" id="UP000032740"/>
    </source>
</evidence>
<dbReference type="KEGG" id="apal:BN85408880"/>
<dbReference type="Gene3D" id="3.40.50.150">
    <property type="entry name" value="Vaccinia Virus protein VP39"/>
    <property type="match status" value="1"/>
</dbReference>
<reference evidence="3 4" key="1">
    <citation type="journal article" date="2013" name="J. Mol. Microbiol. Biotechnol.">
        <title>Analysis of the Complete Genomes of Acholeplasma brassicae , A. palmae and A. laidlawii and Their Comparison to the Obligate Parasites from ' Candidatus Phytoplasma'.</title>
        <authorList>
            <person name="Kube M."/>
            <person name="Siewert C."/>
            <person name="Migdoll A.M."/>
            <person name="Duduk B."/>
            <person name="Holz S."/>
            <person name="Rabus R."/>
            <person name="Seemuller E."/>
            <person name="Mitrovic J."/>
            <person name="Muller I."/>
            <person name="Buttner C."/>
            <person name="Reinhardt R."/>
        </authorList>
    </citation>
    <scope>NUCLEOTIDE SEQUENCE [LARGE SCALE GENOMIC DNA]</scope>
    <source>
        <strain evidence="3 4">J233</strain>
    </source>
</reference>
<dbReference type="NCBIfam" id="TIGR00095">
    <property type="entry name" value="16S rRNA (guanine(966)-N(2))-methyltransferase RsmD"/>
    <property type="match status" value="1"/>
</dbReference>
<evidence type="ECO:0000313" key="3">
    <source>
        <dbReference type="EMBL" id="CCV64465.1"/>
    </source>
</evidence>
<evidence type="ECO:0000256" key="1">
    <source>
        <dbReference type="ARBA" id="ARBA00022603"/>
    </source>
</evidence>
<dbReference type="InterPro" id="IPR004398">
    <property type="entry name" value="RNA_MeTrfase_RsmD"/>
</dbReference>
<dbReference type="CDD" id="cd02440">
    <property type="entry name" value="AdoMet_MTases"/>
    <property type="match status" value="1"/>
</dbReference>
<accession>U4KQA4</accession>
<gene>
    <name evidence="3" type="ORF">BN85408880</name>
</gene>
<evidence type="ECO:0000256" key="2">
    <source>
        <dbReference type="ARBA" id="ARBA00022679"/>
    </source>
</evidence>
<dbReference type="HOGENOM" id="CLU_075826_0_0_14"/>
<dbReference type="Proteomes" id="UP000032740">
    <property type="component" value="Chromosome"/>
</dbReference>
<name>U4KQA4_ALTPJ</name>
<keyword evidence="2" id="KW-0808">Transferase</keyword>
<dbReference type="Pfam" id="PF03602">
    <property type="entry name" value="Cons_hypoth95"/>
    <property type="match status" value="1"/>
</dbReference>
<dbReference type="InterPro" id="IPR029063">
    <property type="entry name" value="SAM-dependent_MTases_sf"/>
</dbReference>
<dbReference type="PIRSF" id="PIRSF004553">
    <property type="entry name" value="CHP00095"/>
    <property type="match status" value="1"/>
</dbReference>
<dbReference type="GO" id="GO:0031167">
    <property type="term" value="P:rRNA methylation"/>
    <property type="evidence" value="ECO:0007669"/>
    <property type="project" value="InterPro"/>
</dbReference>
<dbReference type="PROSITE" id="PS00092">
    <property type="entry name" value="N6_MTASE"/>
    <property type="match status" value="1"/>
</dbReference>
<keyword evidence="4" id="KW-1185">Reference proteome</keyword>
<proteinExistence type="predicted"/>
<dbReference type="EMBL" id="FO681347">
    <property type="protein sequence ID" value="CCV64465.1"/>
    <property type="molecule type" value="Genomic_DNA"/>
</dbReference>
<dbReference type="AlphaFoldDB" id="U4KQA4"/>
<dbReference type="OrthoDB" id="9803017at2"/>